<dbReference type="Gene3D" id="2.40.50.140">
    <property type="entry name" value="Nucleic acid-binding proteins"/>
    <property type="match status" value="1"/>
</dbReference>
<name>A0ABZ1E4C8_9RHOB</name>
<proteinExistence type="predicted"/>
<keyword evidence="2" id="KW-0614">Plasmid</keyword>
<evidence type="ECO:0000313" key="3">
    <source>
        <dbReference type="Proteomes" id="UP001623290"/>
    </source>
</evidence>
<dbReference type="Proteomes" id="UP001623290">
    <property type="component" value="Plasmid unnamed2"/>
</dbReference>
<dbReference type="InterPro" id="IPR012340">
    <property type="entry name" value="NA-bd_OB-fold"/>
</dbReference>
<protein>
    <submittedName>
        <fullName evidence="2">TOBE domain-containing protein</fullName>
    </submittedName>
</protein>
<dbReference type="SUPFAM" id="SSF50331">
    <property type="entry name" value="MOP-like"/>
    <property type="match status" value="1"/>
</dbReference>
<dbReference type="Pfam" id="PF08402">
    <property type="entry name" value="TOBE_2"/>
    <property type="match status" value="1"/>
</dbReference>
<evidence type="ECO:0000313" key="2">
    <source>
        <dbReference type="EMBL" id="WRY35885.1"/>
    </source>
</evidence>
<sequence length="125" mass="13020">MQIGAGLNLTLGSALKLGIRPEHVMLDPSGLPARVDLVEPTGDGIILHLSLGSERFKALTQDRTYLAPGEQLGVRFAAEHLGPADGTPSQGPLYWAGRGPEAGFGGFRHGQSGKVSCASRAAPHL</sequence>
<reference evidence="2 3" key="1">
    <citation type="submission" date="2023-09" db="EMBL/GenBank/DDBJ databases">
        <title>Thioclava shenzhenensis sp. nov., a multidrug resistant bacteria-antagonizing species isolated from coastal seawater.</title>
        <authorList>
            <person name="Long M."/>
        </authorList>
    </citation>
    <scope>NUCLEOTIDE SEQUENCE [LARGE SCALE GENOMIC DNA]</scope>
    <source>
        <strain evidence="2 3">FTW29</strain>
        <plasmid evidence="2 3">unnamed2</plasmid>
    </source>
</reference>
<feature type="domain" description="Transport-associated OB type 2" evidence="1">
    <location>
        <begin position="17"/>
        <end position="81"/>
    </location>
</feature>
<dbReference type="EMBL" id="CP135445">
    <property type="protein sequence ID" value="WRY35885.1"/>
    <property type="molecule type" value="Genomic_DNA"/>
</dbReference>
<keyword evidence="3" id="KW-1185">Reference proteome</keyword>
<evidence type="ECO:0000259" key="1">
    <source>
        <dbReference type="Pfam" id="PF08402"/>
    </source>
</evidence>
<geneLocation type="plasmid" evidence="2 3">
    <name>unnamed2</name>
</geneLocation>
<dbReference type="InterPro" id="IPR013611">
    <property type="entry name" value="Transp-assoc_OB_typ2"/>
</dbReference>
<gene>
    <name evidence="2" type="ORF">RPE78_16120</name>
</gene>
<accession>A0ABZ1E4C8</accession>
<dbReference type="InterPro" id="IPR008995">
    <property type="entry name" value="Mo/tungstate-bd_C_term_dom"/>
</dbReference>
<dbReference type="Gene3D" id="2.40.50.100">
    <property type="match status" value="1"/>
</dbReference>
<organism evidence="2 3">
    <name type="scientific">Thioclava litoralis</name>
    <dbReference type="NCBI Taxonomy" id="3076557"/>
    <lineage>
        <taxon>Bacteria</taxon>
        <taxon>Pseudomonadati</taxon>
        <taxon>Pseudomonadota</taxon>
        <taxon>Alphaproteobacteria</taxon>
        <taxon>Rhodobacterales</taxon>
        <taxon>Paracoccaceae</taxon>
        <taxon>Thioclava</taxon>
    </lineage>
</organism>